<evidence type="ECO:0000313" key="3">
    <source>
        <dbReference type="Proteomes" id="UP000783742"/>
    </source>
</evidence>
<proteinExistence type="predicted"/>
<feature type="transmembrane region" description="Helical" evidence="1">
    <location>
        <begin position="40"/>
        <end position="59"/>
    </location>
</feature>
<name>A0ABS6FHN9_9FIRM</name>
<feature type="transmembrane region" description="Helical" evidence="1">
    <location>
        <begin position="164"/>
        <end position="184"/>
    </location>
</feature>
<feature type="transmembrane region" description="Helical" evidence="1">
    <location>
        <begin position="88"/>
        <end position="104"/>
    </location>
</feature>
<keyword evidence="3" id="KW-1185">Reference proteome</keyword>
<dbReference type="EMBL" id="JAHLQO010000005">
    <property type="protein sequence ID" value="MBU5669696.1"/>
    <property type="molecule type" value="Genomic_DNA"/>
</dbReference>
<keyword evidence="1" id="KW-1133">Transmembrane helix</keyword>
<keyword evidence="1" id="KW-0472">Membrane</keyword>
<dbReference type="Proteomes" id="UP000783742">
    <property type="component" value="Unassembled WGS sequence"/>
</dbReference>
<evidence type="ECO:0008006" key="4">
    <source>
        <dbReference type="Google" id="ProtNLM"/>
    </source>
</evidence>
<comment type="caution">
    <text evidence="2">The sequence shown here is derived from an EMBL/GenBank/DDBJ whole genome shotgun (WGS) entry which is preliminary data.</text>
</comment>
<evidence type="ECO:0000256" key="1">
    <source>
        <dbReference type="SAM" id="Phobius"/>
    </source>
</evidence>
<sequence length="196" mass="23036">MKAVLLNDFKILKKSIAGYLFVIFLIFILSFFIIGTSDSVFFINWIAIMILSMRNSVIFDEKFEDFEKFMTMPVSIEEYSLAKILKNSKVLFISYIFLIAYVFITNKNYFPAAMAFMALDIMLISFFHILYTDNIKLILVIIYTVLLVLVGSILVFNWQNFLEYKYMTIIISIIFGIFSIYLDYKFSTNLLKARKE</sequence>
<protein>
    <recommendedName>
        <fullName evidence="4">ABC-2 family transporter protein</fullName>
    </recommendedName>
</protein>
<evidence type="ECO:0000313" key="2">
    <source>
        <dbReference type="EMBL" id="MBU5669696.1"/>
    </source>
</evidence>
<accession>A0ABS6FHN9</accession>
<dbReference type="RefSeq" id="WP_216549537.1">
    <property type="nucleotide sequence ID" value="NZ_JAHLQO010000005.1"/>
</dbReference>
<keyword evidence="1" id="KW-0812">Transmembrane</keyword>
<feature type="transmembrane region" description="Helical" evidence="1">
    <location>
        <begin position="110"/>
        <end position="130"/>
    </location>
</feature>
<feature type="transmembrane region" description="Helical" evidence="1">
    <location>
        <begin position="16"/>
        <end position="34"/>
    </location>
</feature>
<reference evidence="2 3" key="1">
    <citation type="submission" date="2021-06" db="EMBL/GenBank/DDBJ databases">
        <authorList>
            <person name="Sun Q."/>
            <person name="Li D."/>
        </authorList>
    </citation>
    <scope>NUCLEOTIDE SEQUENCE [LARGE SCALE GENOMIC DNA]</scope>
    <source>
        <strain evidence="2 3">MSJ-1</strain>
    </source>
</reference>
<feature type="transmembrane region" description="Helical" evidence="1">
    <location>
        <begin position="137"/>
        <end position="158"/>
    </location>
</feature>
<gene>
    <name evidence="2" type="ORF">KQI68_07600</name>
</gene>
<organism evidence="2 3">
    <name type="scientific">Peptoniphilus ovalis</name>
    <dbReference type="NCBI Taxonomy" id="2841503"/>
    <lineage>
        <taxon>Bacteria</taxon>
        <taxon>Bacillati</taxon>
        <taxon>Bacillota</taxon>
        <taxon>Tissierellia</taxon>
        <taxon>Tissierellales</taxon>
        <taxon>Peptoniphilaceae</taxon>
        <taxon>Peptoniphilus</taxon>
    </lineage>
</organism>